<keyword evidence="3" id="KW-1185">Reference proteome</keyword>
<feature type="transmembrane region" description="Helical" evidence="1">
    <location>
        <begin position="88"/>
        <end position="111"/>
    </location>
</feature>
<keyword evidence="1" id="KW-1133">Transmembrane helix</keyword>
<feature type="transmembrane region" description="Helical" evidence="1">
    <location>
        <begin position="20"/>
        <end position="42"/>
    </location>
</feature>
<evidence type="ECO:0000313" key="3">
    <source>
        <dbReference type="Proteomes" id="UP001596472"/>
    </source>
</evidence>
<proteinExistence type="predicted"/>
<accession>A0ABW2L5Z1</accession>
<organism evidence="2 3">
    <name type="scientific">Haloferula chungangensis</name>
    <dbReference type="NCBI Taxonomy" id="1048331"/>
    <lineage>
        <taxon>Bacteria</taxon>
        <taxon>Pseudomonadati</taxon>
        <taxon>Verrucomicrobiota</taxon>
        <taxon>Verrucomicrobiia</taxon>
        <taxon>Verrucomicrobiales</taxon>
        <taxon>Verrucomicrobiaceae</taxon>
        <taxon>Haloferula</taxon>
    </lineage>
</organism>
<keyword evidence="1" id="KW-0472">Membrane</keyword>
<comment type="caution">
    <text evidence="2">The sequence shown here is derived from an EMBL/GenBank/DDBJ whole genome shotgun (WGS) entry which is preliminary data.</text>
</comment>
<evidence type="ECO:0000313" key="2">
    <source>
        <dbReference type="EMBL" id="MFC7336709.1"/>
    </source>
</evidence>
<gene>
    <name evidence="2" type="ORF">ACFQY0_05940</name>
</gene>
<feature type="transmembrane region" description="Helical" evidence="1">
    <location>
        <begin position="123"/>
        <end position="146"/>
    </location>
</feature>
<reference evidence="3" key="1">
    <citation type="journal article" date="2019" name="Int. J. Syst. Evol. Microbiol.">
        <title>The Global Catalogue of Microorganisms (GCM) 10K type strain sequencing project: providing services to taxonomists for standard genome sequencing and annotation.</title>
        <authorList>
            <consortium name="The Broad Institute Genomics Platform"/>
            <consortium name="The Broad Institute Genome Sequencing Center for Infectious Disease"/>
            <person name="Wu L."/>
            <person name="Ma J."/>
        </authorList>
    </citation>
    <scope>NUCLEOTIDE SEQUENCE [LARGE SCALE GENOMIC DNA]</scope>
    <source>
        <strain evidence="3">CGMCC 4.1467</strain>
    </source>
</reference>
<feature type="transmembrane region" description="Helical" evidence="1">
    <location>
        <begin position="54"/>
        <end position="76"/>
    </location>
</feature>
<feature type="transmembrane region" description="Helical" evidence="1">
    <location>
        <begin position="166"/>
        <end position="184"/>
    </location>
</feature>
<sequence>MREFLSPNPETLDQSSGDAIARTALITTLGFALYGFTVGYWRSPLMGVYVAVKMPLLIACTLGFNSILNGLLGLLLGSGLGFRQSLHALLSAFAISALILGSISPVTFFFALNAPAPDSSSAITAHATYLLFHTALIGIAGIVGVLRLSGLLHRYCVSSSIARSTLAAWIFGNAFLGMQFSWIFRPFFGSPHLEVAFLREDPMKGNFLNTVWKSLLRITEAIPPSNIPLGAILVCTGSIIAVILIHETRKANLTTKQP</sequence>
<keyword evidence="1" id="KW-0812">Transmembrane</keyword>
<evidence type="ECO:0000256" key="1">
    <source>
        <dbReference type="SAM" id="Phobius"/>
    </source>
</evidence>
<name>A0ABW2L5Z1_9BACT</name>
<feature type="transmembrane region" description="Helical" evidence="1">
    <location>
        <begin position="227"/>
        <end position="246"/>
    </location>
</feature>
<protein>
    <submittedName>
        <fullName evidence="2">Uncharacterized protein</fullName>
    </submittedName>
</protein>
<dbReference type="RefSeq" id="WP_379710277.1">
    <property type="nucleotide sequence ID" value="NZ_JBHTBS010000002.1"/>
</dbReference>
<dbReference type="Proteomes" id="UP001596472">
    <property type="component" value="Unassembled WGS sequence"/>
</dbReference>
<dbReference type="EMBL" id="JBHTBS010000002">
    <property type="protein sequence ID" value="MFC7336709.1"/>
    <property type="molecule type" value="Genomic_DNA"/>
</dbReference>